<dbReference type="EMBL" id="CAJNJA010035986">
    <property type="protein sequence ID" value="CAE7714343.1"/>
    <property type="molecule type" value="Genomic_DNA"/>
</dbReference>
<dbReference type="AlphaFoldDB" id="A0A812X2K3"/>
<feature type="region of interest" description="Disordered" evidence="1">
    <location>
        <begin position="14"/>
        <end position="73"/>
    </location>
</feature>
<name>A0A812X2K3_9DINO</name>
<feature type="region of interest" description="Disordered" evidence="1">
    <location>
        <begin position="229"/>
        <end position="301"/>
    </location>
</feature>
<feature type="compositionally biased region" description="Polar residues" evidence="1">
    <location>
        <begin position="291"/>
        <end position="301"/>
    </location>
</feature>
<organism evidence="2 3">
    <name type="scientific">Symbiodinium necroappetens</name>
    <dbReference type="NCBI Taxonomy" id="1628268"/>
    <lineage>
        <taxon>Eukaryota</taxon>
        <taxon>Sar</taxon>
        <taxon>Alveolata</taxon>
        <taxon>Dinophyceae</taxon>
        <taxon>Suessiales</taxon>
        <taxon>Symbiodiniaceae</taxon>
        <taxon>Symbiodinium</taxon>
    </lineage>
</organism>
<feature type="compositionally biased region" description="Basic residues" evidence="1">
    <location>
        <begin position="267"/>
        <end position="290"/>
    </location>
</feature>
<evidence type="ECO:0000313" key="2">
    <source>
        <dbReference type="EMBL" id="CAE7714343.1"/>
    </source>
</evidence>
<protein>
    <submittedName>
        <fullName evidence="2">Uncharacterized protein</fullName>
    </submittedName>
</protein>
<sequence length="301" mass="32844">MGTSTWTCSLPVVEGHGKRQRQSRKLRQLEVQKPQMLKSRPQPHVALSRSEVRAKDAGPLKSLLRPPRPDPPQTVWKYVRRKLAAFGCLRRRSGPGSRGVGFQPSVRVLSYPRKLCGGDGVPTDGSTIALGLGGVATENQVALSSGPRGVPSDQISWMPAEMRERVLADAMGPQSFASAQAELQPEMMQLLSLRRDTTEDGKDVAMMPQSMEEAIARARQLTEEVAAQKAAEKRSAALRRLAAPPSPRRKASGAPGAPGPRLWPLRPKVRKNRKNAKKGLRRKSGCKSHRPATTQAGLLEL</sequence>
<evidence type="ECO:0000256" key="1">
    <source>
        <dbReference type="SAM" id="MobiDB-lite"/>
    </source>
</evidence>
<evidence type="ECO:0000313" key="3">
    <source>
        <dbReference type="Proteomes" id="UP000601435"/>
    </source>
</evidence>
<gene>
    <name evidence="2" type="ORF">SNEC2469_LOCUS20591</name>
</gene>
<dbReference type="Proteomes" id="UP000601435">
    <property type="component" value="Unassembled WGS sequence"/>
</dbReference>
<accession>A0A812X2K3</accession>
<proteinExistence type="predicted"/>
<dbReference type="OrthoDB" id="448859at2759"/>
<reference evidence="2" key="1">
    <citation type="submission" date="2021-02" db="EMBL/GenBank/DDBJ databases">
        <authorList>
            <person name="Dougan E. K."/>
            <person name="Rhodes N."/>
            <person name="Thang M."/>
            <person name="Chan C."/>
        </authorList>
    </citation>
    <scope>NUCLEOTIDE SEQUENCE</scope>
</reference>
<keyword evidence="3" id="KW-1185">Reference proteome</keyword>
<comment type="caution">
    <text evidence="2">The sequence shown here is derived from an EMBL/GenBank/DDBJ whole genome shotgun (WGS) entry which is preliminary data.</text>
</comment>